<proteinExistence type="inferred from homology"/>
<evidence type="ECO:0000256" key="7">
    <source>
        <dbReference type="ARBA" id="ARBA00023136"/>
    </source>
</evidence>
<organism evidence="10 11">
    <name type="scientific">Lactiplantibacillus mudanjiangensis</name>
    <dbReference type="NCBI Taxonomy" id="1296538"/>
    <lineage>
        <taxon>Bacteria</taxon>
        <taxon>Bacillati</taxon>
        <taxon>Bacillota</taxon>
        <taxon>Bacilli</taxon>
        <taxon>Lactobacillales</taxon>
        <taxon>Lactobacillaceae</taxon>
        <taxon>Lactiplantibacillus</taxon>
    </lineage>
</organism>
<dbReference type="EMBL" id="UYIG01000196">
    <property type="protein sequence ID" value="VDG30472.1"/>
    <property type="molecule type" value="Genomic_DNA"/>
</dbReference>
<comment type="function">
    <text evidence="8">Probably a riboflavin-binding protein that interacts with the energy-coupling factor (ECF) ABC-transporter complex.</text>
</comment>
<dbReference type="PANTHER" id="PTHR38438:SF1">
    <property type="entry name" value="RIBOFLAVIN TRANSPORTER RIBU"/>
    <property type="match status" value="1"/>
</dbReference>
<evidence type="ECO:0000313" key="10">
    <source>
        <dbReference type="EMBL" id="VDG30472.1"/>
    </source>
</evidence>
<evidence type="ECO:0000256" key="2">
    <source>
        <dbReference type="ARBA" id="ARBA00005540"/>
    </source>
</evidence>
<dbReference type="Pfam" id="PF12822">
    <property type="entry name" value="ECF_trnsprt"/>
    <property type="match status" value="1"/>
</dbReference>
<feature type="transmembrane region" description="Helical" evidence="9">
    <location>
        <begin position="12"/>
        <end position="33"/>
    </location>
</feature>
<dbReference type="PIRSF" id="PIRSF037778">
    <property type="entry name" value="UCP037778_transp_RibU"/>
    <property type="match status" value="1"/>
</dbReference>
<keyword evidence="5 9" id="KW-0812">Transmembrane</keyword>
<dbReference type="Proteomes" id="UP000289996">
    <property type="component" value="Unassembled WGS sequence"/>
</dbReference>
<evidence type="ECO:0000256" key="4">
    <source>
        <dbReference type="ARBA" id="ARBA00022475"/>
    </source>
</evidence>
<evidence type="ECO:0000256" key="6">
    <source>
        <dbReference type="ARBA" id="ARBA00022989"/>
    </source>
</evidence>
<evidence type="ECO:0000256" key="8">
    <source>
        <dbReference type="PIRNR" id="PIRNR037778"/>
    </source>
</evidence>
<sequence length="196" mass="21667">MQQTTLRRLVGIALLGACAYILMLLEFPIIPIASWMKIDFSDIPILIGLFLYGMGGAFAITIVKLVLHSATMGFALPDLIGSLASFMGSAILIIAFALVLRYYHGDPKFRMPLAITLATIGLVIIESLANLTFVLPFYMQVMGMKLGFSLNYLVLVAVVPFNLIKGLLVGNVFWLVYNRLAKWLSKQNQLLSRVSH</sequence>
<dbReference type="Gene3D" id="1.10.1760.20">
    <property type="match status" value="1"/>
</dbReference>
<dbReference type="PANTHER" id="PTHR38438">
    <property type="entry name" value="RIBOFLAVIN TRANSPORTER RIBU"/>
    <property type="match status" value="1"/>
</dbReference>
<dbReference type="GO" id="GO:0005886">
    <property type="term" value="C:plasma membrane"/>
    <property type="evidence" value="ECO:0007669"/>
    <property type="project" value="UniProtKB-SubCell"/>
</dbReference>
<evidence type="ECO:0000256" key="1">
    <source>
        <dbReference type="ARBA" id="ARBA00004651"/>
    </source>
</evidence>
<feature type="transmembrane region" description="Helical" evidence="9">
    <location>
        <begin position="79"/>
        <end position="100"/>
    </location>
</feature>
<reference evidence="10 11" key="1">
    <citation type="submission" date="2018-11" db="EMBL/GenBank/DDBJ databases">
        <authorList>
            <person name="Wuyts S."/>
        </authorList>
    </citation>
    <scope>NUCLEOTIDE SEQUENCE [LARGE SCALE GENOMIC DNA]</scope>
    <source>
        <strain evidence="10">Lactobacillus mudanjiangensis AMBF249</strain>
    </source>
</reference>
<dbReference type="OrthoDB" id="9809216at2"/>
<evidence type="ECO:0000256" key="5">
    <source>
        <dbReference type="ARBA" id="ARBA00022692"/>
    </source>
</evidence>
<feature type="transmembrane region" description="Helical" evidence="9">
    <location>
        <begin position="112"/>
        <end position="138"/>
    </location>
</feature>
<comment type="subcellular location">
    <subcellularLocation>
        <location evidence="1">Cell membrane</location>
        <topology evidence="1">Multi-pass membrane protein</topology>
    </subcellularLocation>
</comment>
<keyword evidence="4 8" id="KW-1003">Cell membrane</keyword>
<feature type="transmembrane region" description="Helical" evidence="9">
    <location>
        <begin position="150"/>
        <end position="177"/>
    </location>
</feature>
<dbReference type="RefSeq" id="WP_130843353.1">
    <property type="nucleotide sequence ID" value="NZ_BJDY01000002.1"/>
</dbReference>
<evidence type="ECO:0000256" key="3">
    <source>
        <dbReference type="ARBA" id="ARBA00022448"/>
    </source>
</evidence>
<dbReference type="AlphaFoldDB" id="A0A660E588"/>
<name>A0A660E588_9LACO</name>
<dbReference type="InterPro" id="IPR024529">
    <property type="entry name" value="ECF_trnsprt_substrate-spec"/>
</dbReference>
<comment type="similarity">
    <text evidence="2 8">Belongs to the prokaryotic riboflavin transporter (P-RFT) (TC 2.A.87) family.</text>
</comment>
<gene>
    <name evidence="10" type="ORF">MUDAN_MDHGFNIF_02023</name>
</gene>
<dbReference type="GO" id="GO:0032217">
    <property type="term" value="F:riboflavin transmembrane transporter activity"/>
    <property type="evidence" value="ECO:0007669"/>
    <property type="project" value="UniProtKB-UniRule"/>
</dbReference>
<keyword evidence="7 8" id="KW-0472">Membrane</keyword>
<keyword evidence="11" id="KW-1185">Reference proteome</keyword>
<protein>
    <recommendedName>
        <fullName evidence="8">Riboflavin transporter</fullName>
    </recommendedName>
</protein>
<dbReference type="InterPro" id="IPR025720">
    <property type="entry name" value="RibU"/>
</dbReference>
<evidence type="ECO:0000313" key="11">
    <source>
        <dbReference type="Proteomes" id="UP000289996"/>
    </source>
</evidence>
<accession>A0A660E588</accession>
<keyword evidence="3 8" id="KW-0813">Transport</keyword>
<keyword evidence="6 9" id="KW-1133">Transmembrane helix</keyword>
<feature type="transmembrane region" description="Helical" evidence="9">
    <location>
        <begin position="45"/>
        <end position="67"/>
    </location>
</feature>
<evidence type="ECO:0000256" key="9">
    <source>
        <dbReference type="SAM" id="Phobius"/>
    </source>
</evidence>